<dbReference type="PANTHER" id="PTHR45569:SF1">
    <property type="entry name" value="SENSOR PROTEIN KDPD"/>
    <property type="match status" value="1"/>
</dbReference>
<dbReference type="Pfam" id="PF13492">
    <property type="entry name" value="GAF_3"/>
    <property type="match status" value="1"/>
</dbReference>
<evidence type="ECO:0000256" key="1">
    <source>
        <dbReference type="ARBA" id="ARBA00000085"/>
    </source>
</evidence>
<keyword evidence="12 14" id="KW-0472">Membrane</keyword>
<dbReference type="InterPro" id="IPR036097">
    <property type="entry name" value="HisK_dim/P_sf"/>
</dbReference>
<dbReference type="EC" id="2.7.13.3" evidence="3"/>
<accession>A0ABQ2PKL8</accession>
<dbReference type="Pfam" id="PF00512">
    <property type="entry name" value="HisKA"/>
    <property type="match status" value="1"/>
</dbReference>
<dbReference type="SMART" id="SM00388">
    <property type="entry name" value="HisKA"/>
    <property type="match status" value="1"/>
</dbReference>
<protein>
    <recommendedName>
        <fullName evidence="3">histidine kinase</fullName>
        <ecNumber evidence="3">2.7.13.3</ecNumber>
    </recommendedName>
</protein>
<evidence type="ECO:0000313" key="16">
    <source>
        <dbReference type="EMBL" id="GGP26165.1"/>
    </source>
</evidence>
<dbReference type="Gene3D" id="3.40.50.300">
    <property type="entry name" value="P-loop containing nucleotide triphosphate hydrolases"/>
    <property type="match status" value="1"/>
</dbReference>
<feature type="domain" description="Histidine kinase" evidence="15">
    <location>
        <begin position="654"/>
        <end position="867"/>
    </location>
</feature>
<dbReference type="InterPro" id="IPR005467">
    <property type="entry name" value="His_kinase_dom"/>
</dbReference>
<dbReference type="SUPFAM" id="SSF55781">
    <property type="entry name" value="GAF domain-like"/>
    <property type="match status" value="1"/>
</dbReference>
<keyword evidence="11" id="KW-0902">Two-component regulatory system</keyword>
<keyword evidence="6 14" id="KW-0812">Transmembrane</keyword>
<feature type="transmembrane region" description="Helical" evidence="14">
    <location>
        <begin position="408"/>
        <end position="428"/>
    </location>
</feature>
<dbReference type="InterPro" id="IPR003018">
    <property type="entry name" value="GAF"/>
</dbReference>
<dbReference type="SMART" id="SM00387">
    <property type="entry name" value="HATPase_c"/>
    <property type="match status" value="1"/>
</dbReference>
<dbReference type="RefSeq" id="WP_188692674.1">
    <property type="nucleotide sequence ID" value="NZ_BMLY01000003.1"/>
</dbReference>
<dbReference type="InterPro" id="IPR003594">
    <property type="entry name" value="HATPase_dom"/>
</dbReference>
<dbReference type="InterPro" id="IPR029016">
    <property type="entry name" value="GAF-like_dom_sf"/>
</dbReference>
<feature type="compositionally biased region" description="Basic and acidic residues" evidence="13">
    <location>
        <begin position="865"/>
        <end position="878"/>
    </location>
</feature>
<dbReference type="Pfam" id="PF02702">
    <property type="entry name" value="KdpD"/>
    <property type="match status" value="1"/>
</dbReference>
<dbReference type="InterPro" id="IPR052023">
    <property type="entry name" value="Histidine_kinase_KdpD"/>
</dbReference>
<dbReference type="PROSITE" id="PS50109">
    <property type="entry name" value="HIS_KIN"/>
    <property type="match status" value="1"/>
</dbReference>
<evidence type="ECO:0000256" key="8">
    <source>
        <dbReference type="ARBA" id="ARBA00022777"/>
    </source>
</evidence>
<dbReference type="CDD" id="cd00075">
    <property type="entry name" value="HATPase"/>
    <property type="match status" value="1"/>
</dbReference>
<gene>
    <name evidence="16" type="primary">kdpD</name>
    <name evidence="16" type="ORF">GCM10010971_19840</name>
</gene>
<feature type="region of interest" description="Disordered" evidence="13">
    <location>
        <begin position="865"/>
        <end position="887"/>
    </location>
</feature>
<dbReference type="InterPro" id="IPR003852">
    <property type="entry name" value="Sig_transdc_His_kinase_KdpD_N"/>
</dbReference>
<comment type="caution">
    <text evidence="16">The sequence shown here is derived from an EMBL/GenBank/DDBJ whole genome shotgun (WGS) entry which is preliminary data.</text>
</comment>
<evidence type="ECO:0000256" key="4">
    <source>
        <dbReference type="ARBA" id="ARBA00022553"/>
    </source>
</evidence>
<keyword evidence="7" id="KW-0547">Nucleotide-binding</keyword>
<dbReference type="SUPFAM" id="SSF52540">
    <property type="entry name" value="P-loop containing nucleoside triphosphate hydrolases"/>
    <property type="match status" value="1"/>
</dbReference>
<dbReference type="SUPFAM" id="SSF52402">
    <property type="entry name" value="Adenine nucleotide alpha hydrolases-like"/>
    <property type="match status" value="1"/>
</dbReference>
<dbReference type="InterPro" id="IPR038318">
    <property type="entry name" value="KdpD_sf"/>
</dbReference>
<dbReference type="CDD" id="cd00082">
    <property type="entry name" value="HisKA"/>
    <property type="match status" value="1"/>
</dbReference>
<evidence type="ECO:0000256" key="13">
    <source>
        <dbReference type="SAM" id="MobiDB-lite"/>
    </source>
</evidence>
<evidence type="ECO:0000256" key="10">
    <source>
        <dbReference type="ARBA" id="ARBA00022989"/>
    </source>
</evidence>
<dbReference type="Pfam" id="PF13493">
    <property type="entry name" value="DUF4118"/>
    <property type="match status" value="1"/>
</dbReference>
<dbReference type="PANTHER" id="PTHR45569">
    <property type="entry name" value="SENSOR PROTEIN KDPD"/>
    <property type="match status" value="1"/>
</dbReference>
<dbReference type="SUPFAM" id="SSF55874">
    <property type="entry name" value="ATPase domain of HSP90 chaperone/DNA topoisomerase II/histidine kinase"/>
    <property type="match status" value="1"/>
</dbReference>
<feature type="transmembrane region" description="Helical" evidence="14">
    <location>
        <begin position="466"/>
        <end position="489"/>
    </location>
</feature>
<evidence type="ECO:0000256" key="12">
    <source>
        <dbReference type="ARBA" id="ARBA00023136"/>
    </source>
</evidence>
<dbReference type="Proteomes" id="UP000621859">
    <property type="component" value="Unassembled WGS sequence"/>
</dbReference>
<keyword evidence="9" id="KW-0067">ATP-binding</keyword>
<dbReference type="InterPro" id="IPR036890">
    <property type="entry name" value="HATPase_C_sf"/>
</dbReference>
<name>A0ABQ2PKL8_9NEIS</name>
<dbReference type="Gene3D" id="3.30.450.40">
    <property type="match status" value="1"/>
</dbReference>
<evidence type="ECO:0000259" key="15">
    <source>
        <dbReference type="PROSITE" id="PS50109"/>
    </source>
</evidence>
<dbReference type="EMBL" id="BMLY01000003">
    <property type="protein sequence ID" value="GGP26165.1"/>
    <property type="molecule type" value="Genomic_DNA"/>
</dbReference>
<dbReference type="InterPro" id="IPR003661">
    <property type="entry name" value="HisK_dim/P_dom"/>
</dbReference>
<dbReference type="InterPro" id="IPR027417">
    <property type="entry name" value="P-loop_NTPase"/>
</dbReference>
<comment type="catalytic activity">
    <reaction evidence="1">
        <text>ATP + protein L-histidine = ADP + protein N-phospho-L-histidine.</text>
        <dbReference type="EC" id="2.7.13.3"/>
    </reaction>
</comment>
<keyword evidence="5" id="KW-0808">Transferase</keyword>
<dbReference type="Pfam" id="PF02518">
    <property type="entry name" value="HATPase_c"/>
    <property type="match status" value="1"/>
</dbReference>
<dbReference type="SUPFAM" id="SSF47384">
    <property type="entry name" value="Homodimeric domain of signal transducing histidine kinase"/>
    <property type="match status" value="1"/>
</dbReference>
<sequence length="887" mass="96484">MTDPSRPDPDQLLAELKADEADAHRGRLKIFFGANAGVGKTWAMLAQAHARQREGVDVLVGLVETHSREETAAMLNGLSVLPRKELDHRDRQLTEFDLDAALARKPQLILVDELAHSNVAGSRHPKRWQDIEELLAVGIDVYTTVNVQHLESLNDVVGGITGVRVRETVPDRVFDSADDITLVDLPPDELLKRLQEGKVYLAGNIARAKESFFRKGNLIALRELAMRRAAERVDAELRRDQPAGSKPGETLLAAIAPGPAGETLVRHTARLAGRLKVDWRAVTVETPALLRSRNKLASARRNLELAESLGARTALLPGPHVAQTLADYAADHDLGTVIIGKPPRRFNLMESQAARVARMAPSLTVQIVGVCAAPAERLDPWAMIGQRWQGAVWALIGCGMTTILAARLTQIFDLANVIMLYLLSVLLVSVRFGRVAGALSSLLSVAAFDFFFVPPRMSFTVADAQYLLTFGIMLAVALTLSQLSARLRFQAQIASRRERRTAALYELSEALSGALMKEQVVEIALAHLAPRFKTDIGLALPDLTEHLHHEGGMALDLAVADWVYRHGEEAGQGTGTLAAANAFYLPLTAPMRVRGVLALVPKGDWLADREEKRFLQTCAAQIGLALERVHFVEVAQNALVSMEGERLRNHLLSAISHDLRTPITVLLGLASTLSESPYAAPPAREIAHQLVGEIRRMSDLVNNLLDMARLQAGEVRLRRDWQAVEEVVGSALRAVELRLTRHPVDLDIPIALPLVEFDAVLMERVLVNLIDNAIKYTPTGTPVIIAARALPQALQITVSDTGPGIPKGQEETIFNKFTRGQNESATTGVGLGLALCRAIVAAHGGTIIAGNRPEGGALFTVTLPRREPPAMPDPEHPDLFLSPDAAP</sequence>
<proteinExistence type="predicted"/>
<dbReference type="Gene3D" id="3.30.565.10">
    <property type="entry name" value="Histidine kinase-like ATPase, C-terminal domain"/>
    <property type="match status" value="1"/>
</dbReference>
<comment type="subcellular location">
    <subcellularLocation>
        <location evidence="2">Membrane</location>
        <topology evidence="2">Multi-pass membrane protein</topology>
    </subcellularLocation>
</comment>
<dbReference type="PRINTS" id="PR00344">
    <property type="entry name" value="BCTRLSENSOR"/>
</dbReference>
<feature type="transmembrane region" description="Helical" evidence="14">
    <location>
        <begin position="435"/>
        <end position="454"/>
    </location>
</feature>
<keyword evidence="17" id="KW-1185">Reference proteome</keyword>
<evidence type="ECO:0000256" key="11">
    <source>
        <dbReference type="ARBA" id="ARBA00023012"/>
    </source>
</evidence>
<organism evidence="16 17">
    <name type="scientific">Silvimonas amylolytica</name>
    <dbReference type="NCBI Taxonomy" id="449663"/>
    <lineage>
        <taxon>Bacteria</taxon>
        <taxon>Pseudomonadati</taxon>
        <taxon>Pseudomonadota</taxon>
        <taxon>Betaproteobacteria</taxon>
        <taxon>Neisseriales</taxon>
        <taxon>Chitinibacteraceae</taxon>
        <taxon>Silvimonas</taxon>
    </lineage>
</organism>
<dbReference type="GO" id="GO:0016301">
    <property type="term" value="F:kinase activity"/>
    <property type="evidence" value="ECO:0007669"/>
    <property type="project" value="UniProtKB-KW"/>
</dbReference>
<keyword evidence="4" id="KW-0597">Phosphoprotein</keyword>
<evidence type="ECO:0000256" key="14">
    <source>
        <dbReference type="SAM" id="Phobius"/>
    </source>
</evidence>
<dbReference type="Gene3D" id="1.20.120.620">
    <property type="entry name" value="Backbone structure of the membrane domain of e. Coli histidine kinase receptor kdpd"/>
    <property type="match status" value="1"/>
</dbReference>
<evidence type="ECO:0000256" key="6">
    <source>
        <dbReference type="ARBA" id="ARBA00022692"/>
    </source>
</evidence>
<evidence type="ECO:0000256" key="7">
    <source>
        <dbReference type="ARBA" id="ARBA00022741"/>
    </source>
</evidence>
<evidence type="ECO:0000313" key="17">
    <source>
        <dbReference type="Proteomes" id="UP000621859"/>
    </source>
</evidence>
<evidence type="ECO:0000256" key="5">
    <source>
        <dbReference type="ARBA" id="ARBA00022679"/>
    </source>
</evidence>
<evidence type="ECO:0000256" key="9">
    <source>
        <dbReference type="ARBA" id="ARBA00022840"/>
    </source>
</evidence>
<dbReference type="InterPro" id="IPR004358">
    <property type="entry name" value="Sig_transdc_His_kin-like_C"/>
</dbReference>
<keyword evidence="8 16" id="KW-0418">Kinase</keyword>
<keyword evidence="10 14" id="KW-1133">Transmembrane helix</keyword>
<evidence type="ECO:0000256" key="3">
    <source>
        <dbReference type="ARBA" id="ARBA00012438"/>
    </source>
</evidence>
<dbReference type="Gene3D" id="1.10.287.130">
    <property type="match status" value="1"/>
</dbReference>
<evidence type="ECO:0000256" key="2">
    <source>
        <dbReference type="ARBA" id="ARBA00004141"/>
    </source>
</evidence>
<dbReference type="InterPro" id="IPR025201">
    <property type="entry name" value="KdpD_TM"/>
</dbReference>
<reference evidence="17" key="1">
    <citation type="journal article" date="2019" name="Int. J. Syst. Evol. Microbiol.">
        <title>The Global Catalogue of Microorganisms (GCM) 10K type strain sequencing project: providing services to taxonomists for standard genome sequencing and annotation.</title>
        <authorList>
            <consortium name="The Broad Institute Genomics Platform"/>
            <consortium name="The Broad Institute Genome Sequencing Center for Infectious Disease"/>
            <person name="Wu L."/>
            <person name="Ma J."/>
        </authorList>
    </citation>
    <scope>NUCLEOTIDE SEQUENCE [LARGE SCALE GENOMIC DNA]</scope>
    <source>
        <strain evidence="17">CGMCC 1.8860</strain>
    </source>
</reference>